<sequence length="187" mass="20508">MSGNPEGGLLTGSEGFEKPSTRSAEFSDRKRDMRHSGDRASPHHALRRNAYHAKVKMVRNAKTFLASKAKYARNFRAKDVPKSRAELLRALCFAASKTIRRGRNRRFLLSGSGQRLVKHCGPQRSPFSTAGVASRGALVTAVCCRVEAPPPRTAPGAPARPSSPSDFLGLELGSQIKLLTDVLWRKR</sequence>
<protein>
    <submittedName>
        <fullName evidence="2">Uncharacterized protein</fullName>
    </submittedName>
</protein>
<evidence type="ECO:0000313" key="3">
    <source>
        <dbReference type="Proteomes" id="UP001066276"/>
    </source>
</evidence>
<gene>
    <name evidence="2" type="ORF">NDU88_000220</name>
</gene>
<dbReference type="EMBL" id="JANPWB010000003">
    <property type="protein sequence ID" value="KAJ1196349.1"/>
    <property type="molecule type" value="Genomic_DNA"/>
</dbReference>
<name>A0AAV7V6Y2_PLEWA</name>
<feature type="compositionally biased region" description="Basic and acidic residues" evidence="1">
    <location>
        <begin position="15"/>
        <end position="41"/>
    </location>
</feature>
<dbReference type="AlphaFoldDB" id="A0AAV7V6Y2"/>
<keyword evidence="3" id="KW-1185">Reference proteome</keyword>
<evidence type="ECO:0000256" key="1">
    <source>
        <dbReference type="SAM" id="MobiDB-lite"/>
    </source>
</evidence>
<accession>A0AAV7V6Y2</accession>
<feature type="region of interest" description="Disordered" evidence="1">
    <location>
        <begin position="1"/>
        <end position="48"/>
    </location>
</feature>
<dbReference type="Proteomes" id="UP001066276">
    <property type="component" value="Chromosome 2_1"/>
</dbReference>
<evidence type="ECO:0000313" key="2">
    <source>
        <dbReference type="EMBL" id="KAJ1196349.1"/>
    </source>
</evidence>
<proteinExistence type="predicted"/>
<organism evidence="2 3">
    <name type="scientific">Pleurodeles waltl</name>
    <name type="common">Iberian ribbed newt</name>
    <dbReference type="NCBI Taxonomy" id="8319"/>
    <lineage>
        <taxon>Eukaryota</taxon>
        <taxon>Metazoa</taxon>
        <taxon>Chordata</taxon>
        <taxon>Craniata</taxon>
        <taxon>Vertebrata</taxon>
        <taxon>Euteleostomi</taxon>
        <taxon>Amphibia</taxon>
        <taxon>Batrachia</taxon>
        <taxon>Caudata</taxon>
        <taxon>Salamandroidea</taxon>
        <taxon>Salamandridae</taxon>
        <taxon>Pleurodelinae</taxon>
        <taxon>Pleurodeles</taxon>
    </lineage>
</organism>
<comment type="caution">
    <text evidence="2">The sequence shown here is derived from an EMBL/GenBank/DDBJ whole genome shotgun (WGS) entry which is preliminary data.</text>
</comment>
<reference evidence="2" key="1">
    <citation type="journal article" date="2022" name="bioRxiv">
        <title>Sequencing and chromosome-scale assembly of the giantPleurodeles waltlgenome.</title>
        <authorList>
            <person name="Brown T."/>
            <person name="Elewa A."/>
            <person name="Iarovenko S."/>
            <person name="Subramanian E."/>
            <person name="Araus A.J."/>
            <person name="Petzold A."/>
            <person name="Susuki M."/>
            <person name="Suzuki K.-i.T."/>
            <person name="Hayashi T."/>
            <person name="Toyoda A."/>
            <person name="Oliveira C."/>
            <person name="Osipova E."/>
            <person name="Leigh N.D."/>
            <person name="Simon A."/>
            <person name="Yun M.H."/>
        </authorList>
    </citation>
    <scope>NUCLEOTIDE SEQUENCE</scope>
    <source>
        <strain evidence="2">20211129_DDA</strain>
        <tissue evidence="2">Liver</tissue>
    </source>
</reference>
<feature type="compositionally biased region" description="Gly residues" evidence="1">
    <location>
        <begin position="1"/>
        <end position="10"/>
    </location>
</feature>